<evidence type="ECO:0000313" key="2">
    <source>
        <dbReference type="EMBL" id="OCK84743.1"/>
    </source>
</evidence>
<feature type="region of interest" description="Disordered" evidence="1">
    <location>
        <begin position="78"/>
        <end position="180"/>
    </location>
</feature>
<accession>A0A8E2EJ56</accession>
<reference evidence="2 3" key="1">
    <citation type="journal article" date="2016" name="Nat. Commun.">
        <title>Ectomycorrhizal ecology is imprinted in the genome of the dominant symbiotic fungus Cenococcum geophilum.</title>
        <authorList>
            <consortium name="DOE Joint Genome Institute"/>
            <person name="Peter M."/>
            <person name="Kohler A."/>
            <person name="Ohm R.A."/>
            <person name="Kuo A."/>
            <person name="Krutzmann J."/>
            <person name="Morin E."/>
            <person name="Arend M."/>
            <person name="Barry K.W."/>
            <person name="Binder M."/>
            <person name="Choi C."/>
            <person name="Clum A."/>
            <person name="Copeland A."/>
            <person name="Grisel N."/>
            <person name="Haridas S."/>
            <person name="Kipfer T."/>
            <person name="LaButti K."/>
            <person name="Lindquist E."/>
            <person name="Lipzen A."/>
            <person name="Maire R."/>
            <person name="Meier B."/>
            <person name="Mihaltcheva S."/>
            <person name="Molinier V."/>
            <person name="Murat C."/>
            <person name="Poggeler S."/>
            <person name="Quandt C.A."/>
            <person name="Sperisen C."/>
            <person name="Tritt A."/>
            <person name="Tisserant E."/>
            <person name="Crous P.W."/>
            <person name="Henrissat B."/>
            <person name="Nehls U."/>
            <person name="Egli S."/>
            <person name="Spatafora J.W."/>
            <person name="Grigoriev I.V."/>
            <person name="Martin F.M."/>
        </authorList>
    </citation>
    <scope>NUCLEOTIDE SEQUENCE [LARGE SCALE GENOMIC DNA]</scope>
    <source>
        <strain evidence="2 3">CBS 459.81</strain>
    </source>
</reference>
<feature type="compositionally biased region" description="Basic and acidic residues" evidence="1">
    <location>
        <begin position="116"/>
        <end position="135"/>
    </location>
</feature>
<proteinExistence type="predicted"/>
<protein>
    <submittedName>
        <fullName evidence="2">Uncharacterized protein</fullName>
    </submittedName>
</protein>
<evidence type="ECO:0000313" key="3">
    <source>
        <dbReference type="Proteomes" id="UP000250266"/>
    </source>
</evidence>
<dbReference type="OrthoDB" id="2532734at2759"/>
<feature type="compositionally biased region" description="Basic residues" evidence="1">
    <location>
        <begin position="81"/>
        <end position="91"/>
    </location>
</feature>
<name>A0A8E2EJ56_9PEZI</name>
<feature type="compositionally biased region" description="Low complexity" evidence="1">
    <location>
        <begin position="136"/>
        <end position="149"/>
    </location>
</feature>
<feature type="compositionally biased region" description="Basic and acidic residues" evidence="1">
    <location>
        <begin position="163"/>
        <end position="180"/>
    </location>
</feature>
<dbReference type="AlphaFoldDB" id="A0A8E2EJ56"/>
<organism evidence="2 3">
    <name type="scientific">Lepidopterella palustris CBS 459.81</name>
    <dbReference type="NCBI Taxonomy" id="1314670"/>
    <lineage>
        <taxon>Eukaryota</taxon>
        <taxon>Fungi</taxon>
        <taxon>Dikarya</taxon>
        <taxon>Ascomycota</taxon>
        <taxon>Pezizomycotina</taxon>
        <taxon>Dothideomycetes</taxon>
        <taxon>Pleosporomycetidae</taxon>
        <taxon>Mytilinidiales</taxon>
        <taxon>Argynnaceae</taxon>
        <taxon>Lepidopterella</taxon>
    </lineage>
</organism>
<evidence type="ECO:0000256" key="1">
    <source>
        <dbReference type="SAM" id="MobiDB-lite"/>
    </source>
</evidence>
<feature type="compositionally biased region" description="Basic and acidic residues" evidence="1">
    <location>
        <begin position="43"/>
        <end position="64"/>
    </location>
</feature>
<feature type="region of interest" description="Disordered" evidence="1">
    <location>
        <begin position="26"/>
        <end position="64"/>
    </location>
</feature>
<dbReference type="EMBL" id="KV744831">
    <property type="protein sequence ID" value="OCK84743.1"/>
    <property type="molecule type" value="Genomic_DNA"/>
</dbReference>
<gene>
    <name evidence="2" type="ORF">K432DRAFT_378293</name>
</gene>
<sequence length="180" mass="19978">MSFRPRTSTKPIHELVNDYYARRPNFADLAGSDSDSEGSESEPDIKSEIRKEDEEKGIERSADAIEFEVALRELRDGFGVRRAKKYRRKDRERKEGAKMPVHPSEGNAGGNITDQVNKESSDSTASTHDHHKEETGASSAGGKLSAAMAHRANPGPVMTENIGKPESKEELKKRAEELNQ</sequence>
<keyword evidence="3" id="KW-1185">Reference proteome</keyword>
<dbReference type="Proteomes" id="UP000250266">
    <property type="component" value="Unassembled WGS sequence"/>
</dbReference>